<dbReference type="PANTHER" id="PTHR43540:SF1">
    <property type="entry name" value="ISOCHORISMATASE HYDROLASE"/>
    <property type="match status" value="1"/>
</dbReference>
<proteinExistence type="predicted"/>
<sequence>MFESKNPALIIVDVQDAIDCFSDHERNNVNAEEIMATMLASWRSSGLSVVHVRHSSTSESSPYHSSSEHFSFKSQVLPATTEHVVTKRENCAFIDTDLKQFLSEHGVSELVVCGVLTNNSIDATVRIARALGFKVFVPHDATAAFALDLLNGKHLSADDVHWTFLSNLDNEYCTVCSSSEVLSCV</sequence>
<keyword evidence="1" id="KW-0378">Hydrolase</keyword>
<reference evidence="4" key="1">
    <citation type="submission" date="2017-01" db="EMBL/GenBank/DDBJ databases">
        <authorList>
            <person name="Varghese N."/>
            <person name="Submissions S."/>
        </authorList>
    </citation>
    <scope>NUCLEOTIDE SEQUENCE [LARGE SCALE GENOMIC DNA]</scope>
    <source>
        <strain evidence="4">DSM 22306</strain>
    </source>
</reference>
<protein>
    <submittedName>
        <fullName evidence="3">Nicotinamidase-related amidase</fullName>
    </submittedName>
</protein>
<accession>A0A1N7MX45</accession>
<dbReference type="SUPFAM" id="SSF52499">
    <property type="entry name" value="Isochorismatase-like hydrolases"/>
    <property type="match status" value="1"/>
</dbReference>
<dbReference type="InterPro" id="IPR036380">
    <property type="entry name" value="Isochorismatase-like_sf"/>
</dbReference>
<dbReference type="STRING" id="619304.SAMN05421760_10787"/>
<evidence type="ECO:0000259" key="2">
    <source>
        <dbReference type="Pfam" id="PF00857"/>
    </source>
</evidence>
<organism evidence="3 4">
    <name type="scientific">Neptunomonas antarctica</name>
    <dbReference type="NCBI Taxonomy" id="619304"/>
    <lineage>
        <taxon>Bacteria</taxon>
        <taxon>Pseudomonadati</taxon>
        <taxon>Pseudomonadota</taxon>
        <taxon>Gammaproteobacteria</taxon>
        <taxon>Oceanospirillales</taxon>
        <taxon>Oceanospirillaceae</taxon>
        <taxon>Neptunomonas</taxon>
    </lineage>
</organism>
<evidence type="ECO:0000256" key="1">
    <source>
        <dbReference type="ARBA" id="ARBA00022801"/>
    </source>
</evidence>
<dbReference type="Gene3D" id="3.40.50.850">
    <property type="entry name" value="Isochorismatase-like"/>
    <property type="match status" value="1"/>
</dbReference>
<name>A0A1N7MX45_9GAMM</name>
<dbReference type="PANTHER" id="PTHR43540">
    <property type="entry name" value="PEROXYUREIDOACRYLATE/UREIDOACRYLATE AMIDOHYDROLASE-RELATED"/>
    <property type="match status" value="1"/>
</dbReference>
<feature type="domain" description="Isochorismatase-like" evidence="2">
    <location>
        <begin position="8"/>
        <end position="147"/>
    </location>
</feature>
<dbReference type="AlphaFoldDB" id="A0A1N7MX45"/>
<dbReference type="InterPro" id="IPR050272">
    <property type="entry name" value="Isochorismatase-like_hydrls"/>
</dbReference>
<dbReference type="GO" id="GO:0016787">
    <property type="term" value="F:hydrolase activity"/>
    <property type="evidence" value="ECO:0007669"/>
    <property type="project" value="UniProtKB-KW"/>
</dbReference>
<dbReference type="EMBL" id="FTOE01000007">
    <property type="protein sequence ID" value="SIS90676.1"/>
    <property type="molecule type" value="Genomic_DNA"/>
</dbReference>
<evidence type="ECO:0000313" key="4">
    <source>
        <dbReference type="Proteomes" id="UP000185999"/>
    </source>
</evidence>
<evidence type="ECO:0000313" key="3">
    <source>
        <dbReference type="EMBL" id="SIS90676.1"/>
    </source>
</evidence>
<dbReference type="Pfam" id="PF00857">
    <property type="entry name" value="Isochorismatase"/>
    <property type="match status" value="1"/>
</dbReference>
<dbReference type="Proteomes" id="UP000185999">
    <property type="component" value="Unassembled WGS sequence"/>
</dbReference>
<keyword evidence="4" id="KW-1185">Reference proteome</keyword>
<gene>
    <name evidence="3" type="ORF">SAMN05421760_10787</name>
</gene>
<dbReference type="InterPro" id="IPR000868">
    <property type="entry name" value="Isochorismatase-like_dom"/>
</dbReference>